<evidence type="ECO:0000313" key="1">
    <source>
        <dbReference type="EMBL" id="DAD82311.1"/>
    </source>
</evidence>
<reference evidence="1" key="1">
    <citation type="journal article" date="2021" name="Proc. Natl. Acad. Sci. U.S.A.">
        <title>A Catalog of Tens of Thousands of Viruses from Human Metagenomes Reveals Hidden Associations with Chronic Diseases.</title>
        <authorList>
            <person name="Tisza M.J."/>
            <person name="Buck C.B."/>
        </authorList>
    </citation>
    <scope>NUCLEOTIDE SEQUENCE</scope>
    <source>
        <strain evidence="1">CtcfK29</strain>
    </source>
</reference>
<organism evidence="1">
    <name type="scientific">CrAss-like virus sp. ctcfK29</name>
    <dbReference type="NCBI Taxonomy" id="2826827"/>
    <lineage>
        <taxon>Viruses</taxon>
        <taxon>Duplodnaviria</taxon>
        <taxon>Heunggongvirae</taxon>
        <taxon>Uroviricota</taxon>
        <taxon>Caudoviricetes</taxon>
        <taxon>Crassvirales</taxon>
    </lineage>
</organism>
<protein>
    <submittedName>
        <fullName evidence="1">Uncharacterized protein</fullName>
    </submittedName>
</protein>
<sequence>MKNQRPQKINSQKELDDLIKNVKGGYPLECFVLLNFGLRSSKDISLNENNDYHIYNEADDSEETIVHSQLMSSFIGEAISKGALYKY</sequence>
<proteinExistence type="predicted"/>
<accession>A0A8S5MJS9</accession>
<name>A0A8S5MJS9_9CAUD</name>
<dbReference type="EMBL" id="BK014916">
    <property type="protein sequence ID" value="DAD82311.1"/>
    <property type="molecule type" value="Genomic_DNA"/>
</dbReference>